<proteinExistence type="predicted"/>
<gene>
    <name evidence="1" type="ORF">TWF694_002876</name>
</gene>
<dbReference type="AlphaFoldDB" id="A0AAV9X005"/>
<accession>A0AAV9X005</accession>
<organism evidence="1 2">
    <name type="scientific">Orbilia ellipsospora</name>
    <dbReference type="NCBI Taxonomy" id="2528407"/>
    <lineage>
        <taxon>Eukaryota</taxon>
        <taxon>Fungi</taxon>
        <taxon>Dikarya</taxon>
        <taxon>Ascomycota</taxon>
        <taxon>Pezizomycotina</taxon>
        <taxon>Orbiliomycetes</taxon>
        <taxon>Orbiliales</taxon>
        <taxon>Orbiliaceae</taxon>
        <taxon>Orbilia</taxon>
    </lineage>
</organism>
<keyword evidence="2" id="KW-1185">Reference proteome</keyword>
<protein>
    <submittedName>
        <fullName evidence="1">Uncharacterized protein</fullName>
    </submittedName>
</protein>
<evidence type="ECO:0000313" key="1">
    <source>
        <dbReference type="EMBL" id="KAK6531700.1"/>
    </source>
</evidence>
<reference evidence="1 2" key="1">
    <citation type="submission" date="2019-10" db="EMBL/GenBank/DDBJ databases">
        <authorList>
            <person name="Palmer J.M."/>
        </authorList>
    </citation>
    <scope>NUCLEOTIDE SEQUENCE [LARGE SCALE GENOMIC DNA]</scope>
    <source>
        <strain evidence="1 2">TWF694</strain>
    </source>
</reference>
<comment type="caution">
    <text evidence="1">The sequence shown here is derived from an EMBL/GenBank/DDBJ whole genome shotgun (WGS) entry which is preliminary data.</text>
</comment>
<name>A0AAV9X005_9PEZI</name>
<sequence>MNTNTILNPTIWRTERSYEEAWLAIERFYKLGYKIRKRVNRQQISQSSSPTLMGVDNDQTDDGAEEFYISGNGVHSAADAL</sequence>
<dbReference type="Proteomes" id="UP001365542">
    <property type="component" value="Unassembled WGS sequence"/>
</dbReference>
<dbReference type="EMBL" id="JAVHJO010000012">
    <property type="protein sequence ID" value="KAK6531700.1"/>
    <property type="molecule type" value="Genomic_DNA"/>
</dbReference>
<evidence type="ECO:0000313" key="2">
    <source>
        <dbReference type="Proteomes" id="UP001365542"/>
    </source>
</evidence>